<dbReference type="Pfam" id="PF05635">
    <property type="entry name" value="23S_rRNA_IVP"/>
    <property type="match status" value="1"/>
</dbReference>
<dbReference type="CDD" id="cd16377">
    <property type="entry name" value="23S_rRNA_IVP_like"/>
    <property type="match status" value="1"/>
</dbReference>
<accession>A0ABT2EMI2</accession>
<dbReference type="NCBIfam" id="TIGR02436">
    <property type="entry name" value="four helix bundle protein"/>
    <property type="match status" value="1"/>
</dbReference>
<proteinExistence type="predicted"/>
<dbReference type="PANTHER" id="PTHR38471:SF2">
    <property type="entry name" value="FOUR HELIX BUNDLE PROTEIN"/>
    <property type="match status" value="1"/>
</dbReference>
<dbReference type="InterPro" id="IPR036583">
    <property type="entry name" value="23S_rRNA_IVS_sf"/>
</dbReference>
<dbReference type="SUPFAM" id="SSF158446">
    <property type="entry name" value="IVS-encoded protein-like"/>
    <property type="match status" value="1"/>
</dbReference>
<evidence type="ECO:0000313" key="2">
    <source>
        <dbReference type="EMBL" id="MCS3918148.1"/>
    </source>
</evidence>
<organism evidence="2 3">
    <name type="scientific">Candidatus Fervidibacter sacchari</name>
    <dbReference type="NCBI Taxonomy" id="1448929"/>
    <lineage>
        <taxon>Bacteria</taxon>
        <taxon>Candidatus Fervidibacterota</taxon>
        <taxon>Candidatus Fervidibacter</taxon>
    </lineage>
</organism>
<comment type="caution">
    <text evidence="2">The sequence shown here is derived from an EMBL/GenBank/DDBJ whole genome shotgun (WGS) entry which is preliminary data.</text>
</comment>
<keyword evidence="3" id="KW-1185">Reference proteome</keyword>
<dbReference type="RefSeq" id="WP_259093624.1">
    <property type="nucleotide sequence ID" value="NZ_CP130454.1"/>
</dbReference>
<name>A0ABT2EMI2_9BACT</name>
<protein>
    <submittedName>
        <fullName evidence="2">Four helix bundle protein</fullName>
    </submittedName>
</protein>
<dbReference type="PANTHER" id="PTHR38471">
    <property type="entry name" value="FOUR HELIX BUNDLE PROTEIN"/>
    <property type="match status" value="1"/>
</dbReference>
<dbReference type="EMBL" id="JANUCP010000001">
    <property type="protein sequence ID" value="MCS3918148.1"/>
    <property type="molecule type" value="Genomic_DNA"/>
</dbReference>
<evidence type="ECO:0000313" key="3">
    <source>
        <dbReference type="Proteomes" id="UP001204798"/>
    </source>
</evidence>
<dbReference type="Gene3D" id="1.20.1440.60">
    <property type="entry name" value="23S rRNA-intervening sequence"/>
    <property type="match status" value="1"/>
</dbReference>
<evidence type="ECO:0000256" key="1">
    <source>
        <dbReference type="SAM" id="MobiDB-lite"/>
    </source>
</evidence>
<feature type="region of interest" description="Disordered" evidence="1">
    <location>
        <begin position="126"/>
        <end position="150"/>
    </location>
</feature>
<sequence length="150" mass="17181">MAIAKRFEDLGVWQEAWELVRQVYELTATPPFRRDTVLIDQMRKAALSIMANIAEGFGRKTNRDFARFLAQARGSASELQSHLYVALDQRYIGEDRFSALYEKCDHISRMLHRLITYLHANSTRNPQLATRNSQPSTPHSALSTKRGEGK</sequence>
<feature type="compositionally biased region" description="Polar residues" evidence="1">
    <location>
        <begin position="126"/>
        <end position="143"/>
    </location>
</feature>
<gene>
    <name evidence="2" type="ORF">M2350_000545</name>
</gene>
<dbReference type="InterPro" id="IPR012657">
    <property type="entry name" value="23S_rRNA-intervening_sequence"/>
</dbReference>
<reference evidence="2 3" key="1">
    <citation type="submission" date="2022-08" db="EMBL/GenBank/DDBJ databases">
        <title>Bacterial and archaeal communities from various locations to study Microbial Dark Matter (Phase II).</title>
        <authorList>
            <person name="Stepanauskas R."/>
        </authorList>
    </citation>
    <scope>NUCLEOTIDE SEQUENCE [LARGE SCALE GENOMIC DNA]</scope>
    <source>
        <strain evidence="2 3">PD1</strain>
    </source>
</reference>
<dbReference type="Proteomes" id="UP001204798">
    <property type="component" value="Unassembled WGS sequence"/>
</dbReference>